<name>D7E427_NOSA0</name>
<dbReference type="InterPro" id="IPR009003">
    <property type="entry name" value="Peptidase_S1_PA"/>
</dbReference>
<dbReference type="AlphaFoldDB" id="D7E427"/>
<evidence type="ECO:0000313" key="5">
    <source>
        <dbReference type="EMBL" id="ADI65245.1"/>
    </source>
</evidence>
<dbReference type="Pfam" id="PF13180">
    <property type="entry name" value="PDZ_2"/>
    <property type="match status" value="1"/>
</dbReference>
<dbReference type="GO" id="GO:0004252">
    <property type="term" value="F:serine-type endopeptidase activity"/>
    <property type="evidence" value="ECO:0007669"/>
    <property type="project" value="InterPro"/>
</dbReference>
<dbReference type="SUPFAM" id="SSF50494">
    <property type="entry name" value="Trypsin-like serine proteases"/>
    <property type="match status" value="1"/>
</dbReference>
<dbReference type="OrthoDB" id="9807133at2"/>
<dbReference type="InterPro" id="IPR001478">
    <property type="entry name" value="PDZ"/>
</dbReference>
<dbReference type="KEGG" id="naz:Aazo_3690"/>
<dbReference type="PANTHER" id="PTHR22939">
    <property type="entry name" value="SERINE PROTEASE FAMILY S1C HTRA-RELATED"/>
    <property type="match status" value="1"/>
</dbReference>
<organism evidence="5 6">
    <name type="scientific">Nostoc azollae (strain 0708)</name>
    <name type="common">Anabaena azollae (strain 0708)</name>
    <dbReference type="NCBI Taxonomy" id="551115"/>
    <lineage>
        <taxon>Bacteria</taxon>
        <taxon>Bacillati</taxon>
        <taxon>Cyanobacteriota</taxon>
        <taxon>Cyanophyceae</taxon>
        <taxon>Nostocales</taxon>
        <taxon>Nostocaceae</taxon>
        <taxon>Trichormus</taxon>
    </lineage>
</organism>
<keyword evidence="3 5" id="KW-0378">Hydrolase</keyword>
<dbReference type="InterPro" id="IPR043504">
    <property type="entry name" value="Peptidase_S1_PA_chymotrypsin"/>
</dbReference>
<proteinExistence type="inferred from homology"/>
<dbReference type="SUPFAM" id="SSF50156">
    <property type="entry name" value="PDZ domain-like"/>
    <property type="match status" value="1"/>
</dbReference>
<dbReference type="PANTHER" id="PTHR22939:SF129">
    <property type="entry name" value="SERINE PROTEASE HTRA2, MITOCHONDRIAL"/>
    <property type="match status" value="1"/>
</dbReference>
<feature type="domain" description="PDZ" evidence="4">
    <location>
        <begin position="278"/>
        <end position="380"/>
    </location>
</feature>
<evidence type="ECO:0000313" key="6">
    <source>
        <dbReference type="Proteomes" id="UP000001511"/>
    </source>
</evidence>
<dbReference type="eggNOG" id="COG0265">
    <property type="taxonomic scope" value="Bacteria"/>
</dbReference>
<evidence type="ECO:0000259" key="4">
    <source>
        <dbReference type="PROSITE" id="PS50106"/>
    </source>
</evidence>
<keyword evidence="6" id="KW-1185">Reference proteome</keyword>
<sequence>MQIFKLPRSIRQVSTHVLAIFLGVLLTVTSLEVLPSQAEPAPPLVPQKSSPVAAAIGNSSFVTAAVNRVGPAVVRIDTERTITRPTDPLMDDPFLRRFFGDGFPQQSPTEQLRGLGSGFIFDKSGIVLTNAHVVDQADKVTVRLKDGRTFEGKVKGIDEVTDLAVVKINAGNDLPVASLGSSQNVQVGDWAIAVGNPLGFDNTVTLGIISTLKRSSAQVGISDKRLDFIQTDAAINPGNSGGPLLNAEGEVIGINTAIRADAMGIGFAIPIDKAKAIATQLQRDGKVAHPYLGVQMVTLTPQLAQQNNIDPNSMFEIPEVRGVLVMRVVPGSPAATAGIRRGDVIVKIDDQVITSADQLQRVVEDSRLGQTFQLKVQRGNQTQILSVRTAELKDIQ</sequence>
<dbReference type="HOGENOM" id="CLU_020120_1_2_3"/>
<dbReference type="PRINTS" id="PR00834">
    <property type="entry name" value="PROTEASES2C"/>
</dbReference>
<reference evidence="5 6" key="1">
    <citation type="journal article" date="2010" name="PLoS ONE">
        <title>Genome erosion in a nitrogen-fixing vertically transmitted endosymbiotic multicellular cyanobacterium.</title>
        <authorList>
            <person name="Ran L."/>
            <person name="Larsson J."/>
            <person name="Vigil-Stenman T."/>
            <person name="Nylander J.A."/>
            <person name="Ininbergs K."/>
            <person name="Zheng W.W."/>
            <person name="Lapidus A."/>
            <person name="Lowry S."/>
            <person name="Haselkorn R."/>
            <person name="Bergman B."/>
        </authorList>
    </citation>
    <scope>NUCLEOTIDE SEQUENCE [LARGE SCALE GENOMIC DNA]</scope>
    <source>
        <strain evidence="5 6">0708</strain>
    </source>
</reference>
<dbReference type="InterPro" id="IPR036034">
    <property type="entry name" value="PDZ_sf"/>
</dbReference>
<dbReference type="PROSITE" id="PS50106">
    <property type="entry name" value="PDZ"/>
    <property type="match status" value="1"/>
</dbReference>
<dbReference type="Gene3D" id="2.30.42.10">
    <property type="match status" value="1"/>
</dbReference>
<dbReference type="InterPro" id="IPR001940">
    <property type="entry name" value="Peptidase_S1C"/>
</dbReference>
<dbReference type="RefSeq" id="WP_013192259.1">
    <property type="nucleotide sequence ID" value="NC_014248.1"/>
</dbReference>
<accession>D7E427</accession>
<gene>
    <name evidence="5" type="ordered locus">Aazo_3690</name>
</gene>
<dbReference type="NCBIfam" id="NF041521">
    <property type="entry name" value="HhoA_HhoB_HtrA"/>
    <property type="match status" value="1"/>
</dbReference>
<evidence type="ECO:0000256" key="2">
    <source>
        <dbReference type="ARBA" id="ARBA00022670"/>
    </source>
</evidence>
<dbReference type="SMART" id="SM00228">
    <property type="entry name" value="PDZ"/>
    <property type="match status" value="1"/>
</dbReference>
<protein>
    <submittedName>
        <fullName evidence="5">HtrA2 peptidase</fullName>
        <ecNumber evidence="5">3.4.21.108</ecNumber>
    </submittedName>
</protein>
<dbReference type="EC" id="3.4.21.108" evidence="5"/>
<dbReference type="GO" id="GO:0006508">
    <property type="term" value="P:proteolysis"/>
    <property type="evidence" value="ECO:0007669"/>
    <property type="project" value="UniProtKB-KW"/>
</dbReference>
<dbReference type="EMBL" id="CP002059">
    <property type="protein sequence ID" value="ADI65245.1"/>
    <property type="molecule type" value="Genomic_DNA"/>
</dbReference>
<dbReference type="CDD" id="cd10838">
    <property type="entry name" value="cpPDZ_HhoA-like"/>
    <property type="match status" value="1"/>
</dbReference>
<evidence type="ECO:0000256" key="1">
    <source>
        <dbReference type="ARBA" id="ARBA00010541"/>
    </source>
</evidence>
<dbReference type="STRING" id="551115.Aazo_3690"/>
<dbReference type="InterPro" id="IPR048172">
    <property type="entry name" value="HhoA_HhoB_HtrA-like"/>
</dbReference>
<keyword evidence="2" id="KW-0645">Protease</keyword>
<dbReference type="Pfam" id="PF13365">
    <property type="entry name" value="Trypsin_2"/>
    <property type="match status" value="1"/>
</dbReference>
<dbReference type="Proteomes" id="UP000001511">
    <property type="component" value="Chromosome"/>
</dbReference>
<evidence type="ECO:0000256" key="3">
    <source>
        <dbReference type="ARBA" id="ARBA00022801"/>
    </source>
</evidence>
<dbReference type="Gene3D" id="2.40.10.10">
    <property type="entry name" value="Trypsin-like serine proteases"/>
    <property type="match status" value="2"/>
</dbReference>
<comment type="similarity">
    <text evidence="1">Belongs to the peptidase S1C family.</text>
</comment>